<dbReference type="InterPro" id="IPR011712">
    <property type="entry name" value="Sig_transdc_His_kin_sub3_dim/P"/>
</dbReference>
<feature type="transmembrane region" description="Helical" evidence="9">
    <location>
        <begin position="60"/>
        <end position="90"/>
    </location>
</feature>
<keyword evidence="6 11" id="KW-0418">Kinase</keyword>
<keyword evidence="8" id="KW-0902">Two-component regulatory system</keyword>
<evidence type="ECO:0000256" key="2">
    <source>
        <dbReference type="ARBA" id="ARBA00012438"/>
    </source>
</evidence>
<comment type="catalytic activity">
    <reaction evidence="1">
        <text>ATP + protein L-histidine = ADP + protein N-phospho-L-histidine.</text>
        <dbReference type="EC" id="2.7.13.3"/>
    </reaction>
</comment>
<evidence type="ECO:0000313" key="11">
    <source>
        <dbReference type="EMBL" id="WDH84299.1"/>
    </source>
</evidence>
<proteinExistence type="predicted"/>
<dbReference type="GO" id="GO:0000155">
    <property type="term" value="F:phosphorelay sensor kinase activity"/>
    <property type="evidence" value="ECO:0007669"/>
    <property type="project" value="InterPro"/>
</dbReference>
<dbReference type="AlphaFoldDB" id="A0AAX3N6H9"/>
<keyword evidence="9" id="KW-1133">Transmembrane helix</keyword>
<keyword evidence="3" id="KW-0597">Phosphoprotein</keyword>
<dbReference type="InterPro" id="IPR050482">
    <property type="entry name" value="Sensor_HK_TwoCompSys"/>
</dbReference>
<dbReference type="EMBL" id="CP118108">
    <property type="protein sequence ID" value="WDI03982.1"/>
    <property type="molecule type" value="Genomic_DNA"/>
</dbReference>
<dbReference type="InterPro" id="IPR036890">
    <property type="entry name" value="HATPase_C_sf"/>
</dbReference>
<evidence type="ECO:0000256" key="1">
    <source>
        <dbReference type="ARBA" id="ARBA00000085"/>
    </source>
</evidence>
<evidence type="ECO:0000256" key="3">
    <source>
        <dbReference type="ARBA" id="ARBA00022553"/>
    </source>
</evidence>
<keyword evidence="14" id="KW-1185">Reference proteome</keyword>
<dbReference type="Gene3D" id="1.20.5.1930">
    <property type="match status" value="1"/>
</dbReference>
<reference evidence="11 14" key="1">
    <citation type="submission" date="2023-02" db="EMBL/GenBank/DDBJ databases">
        <title>Pathogen: clinical or host-associated sample.</title>
        <authorList>
            <person name="Hergert J."/>
            <person name="Casey R."/>
            <person name="Wagner J."/>
            <person name="Young E.L."/>
            <person name="Oakeson K.F."/>
        </authorList>
    </citation>
    <scope>NUCLEOTIDE SEQUENCE</scope>
    <source>
        <strain evidence="12 14">2022CK-00829</strain>
        <strain evidence="11">2022CK-00830</strain>
    </source>
</reference>
<dbReference type="Proteomes" id="UP001220962">
    <property type="component" value="Chromosome"/>
</dbReference>
<name>A0AAX3N6H9_9BACL</name>
<evidence type="ECO:0000256" key="7">
    <source>
        <dbReference type="ARBA" id="ARBA00022840"/>
    </source>
</evidence>
<dbReference type="GO" id="GO:0016020">
    <property type="term" value="C:membrane"/>
    <property type="evidence" value="ECO:0007669"/>
    <property type="project" value="InterPro"/>
</dbReference>
<feature type="transmembrane region" description="Helical" evidence="9">
    <location>
        <begin position="12"/>
        <end position="29"/>
    </location>
</feature>
<evidence type="ECO:0000256" key="9">
    <source>
        <dbReference type="SAM" id="Phobius"/>
    </source>
</evidence>
<evidence type="ECO:0000256" key="4">
    <source>
        <dbReference type="ARBA" id="ARBA00022679"/>
    </source>
</evidence>
<keyword evidence="9" id="KW-0472">Membrane</keyword>
<dbReference type="Pfam" id="PF07730">
    <property type="entry name" value="HisKA_3"/>
    <property type="match status" value="1"/>
</dbReference>
<dbReference type="EMBL" id="CP118101">
    <property type="protein sequence ID" value="WDH84299.1"/>
    <property type="molecule type" value="Genomic_DNA"/>
</dbReference>
<evidence type="ECO:0000256" key="8">
    <source>
        <dbReference type="ARBA" id="ARBA00023012"/>
    </source>
</evidence>
<keyword evidence="9" id="KW-0812">Transmembrane</keyword>
<keyword evidence="4" id="KW-0808">Transferase</keyword>
<evidence type="ECO:0000313" key="12">
    <source>
        <dbReference type="EMBL" id="WDI03982.1"/>
    </source>
</evidence>
<dbReference type="EC" id="2.7.13.3" evidence="2"/>
<dbReference type="RefSeq" id="WP_052511678.1">
    <property type="nucleotide sequence ID" value="NZ_CP118101.1"/>
</dbReference>
<evidence type="ECO:0000256" key="6">
    <source>
        <dbReference type="ARBA" id="ARBA00022777"/>
    </source>
</evidence>
<feature type="domain" description="Signal transduction histidine kinase subgroup 3 dimerisation and phosphoacceptor" evidence="10">
    <location>
        <begin position="182"/>
        <end position="247"/>
    </location>
</feature>
<dbReference type="SUPFAM" id="SSF55874">
    <property type="entry name" value="ATPase domain of HSP90 chaperone/DNA topoisomerase II/histidine kinase"/>
    <property type="match status" value="1"/>
</dbReference>
<evidence type="ECO:0000256" key="5">
    <source>
        <dbReference type="ARBA" id="ARBA00022741"/>
    </source>
</evidence>
<gene>
    <name evidence="11" type="ORF">PUW23_08850</name>
    <name evidence="12" type="ORF">PUW25_08545</name>
</gene>
<accession>A0AAX3N6H9</accession>
<dbReference type="Gene3D" id="3.30.565.10">
    <property type="entry name" value="Histidine kinase-like ATPase, C-terminal domain"/>
    <property type="match status" value="1"/>
</dbReference>
<dbReference type="GO" id="GO:0046983">
    <property type="term" value="F:protein dimerization activity"/>
    <property type="evidence" value="ECO:0007669"/>
    <property type="project" value="InterPro"/>
</dbReference>
<organism evidence="11 13">
    <name type="scientific">Paenibacillus urinalis</name>
    <dbReference type="NCBI Taxonomy" id="521520"/>
    <lineage>
        <taxon>Bacteria</taxon>
        <taxon>Bacillati</taxon>
        <taxon>Bacillota</taxon>
        <taxon>Bacilli</taxon>
        <taxon>Bacillales</taxon>
        <taxon>Paenibacillaceae</taxon>
        <taxon>Paenibacillus</taxon>
    </lineage>
</organism>
<dbReference type="PANTHER" id="PTHR24421">
    <property type="entry name" value="NITRATE/NITRITE SENSOR PROTEIN NARX-RELATED"/>
    <property type="match status" value="1"/>
</dbReference>
<evidence type="ECO:0000313" key="13">
    <source>
        <dbReference type="Proteomes" id="UP001220962"/>
    </source>
</evidence>
<dbReference type="PANTHER" id="PTHR24421:SF10">
    <property type="entry name" value="NITRATE_NITRITE SENSOR PROTEIN NARQ"/>
    <property type="match status" value="1"/>
</dbReference>
<protein>
    <recommendedName>
        <fullName evidence="2">histidine kinase</fullName>
        <ecNumber evidence="2">2.7.13.3</ecNumber>
    </recommendedName>
</protein>
<sequence length="383" mass="43116">MKSFNYYECWMVGCRLILLVYISGTVLSADQDQGWFIFSVLIYISLNCMMLILRNNQFTLLLHVLSIGWIVGCAVYIHASFLLLLAISLYEISIFLQKRSVYPVLFFLVTMGLVPSSILSPYFVTSALIFLAYSAVRHYKTVVDSQFEKYESIQADMGRLRRSLQESQEFLKQSEYTFKLEERNRLSQRIHDEVGHSMAGALIQMEAAKTMLVSHPVKAAELLDNAIGISKEGLEQIRVTLKDMKPRPEEMGINRLRLFIDEVSAKHAIHMSFVHSGDLEHITPLHFRIIQQNMMEAITNTIKYASADQIHVEIQVLNQLIRAVVSDNGIGACRIVKGLGISGMEERAAALGGTVVVDGTDGFRVITLLPHGQASENSHLRSS</sequence>
<feature type="transmembrane region" description="Helical" evidence="9">
    <location>
        <begin position="35"/>
        <end position="53"/>
    </location>
</feature>
<feature type="transmembrane region" description="Helical" evidence="9">
    <location>
        <begin position="102"/>
        <end position="131"/>
    </location>
</feature>
<evidence type="ECO:0000259" key="10">
    <source>
        <dbReference type="Pfam" id="PF07730"/>
    </source>
</evidence>
<dbReference type="GO" id="GO:0005524">
    <property type="term" value="F:ATP binding"/>
    <property type="evidence" value="ECO:0007669"/>
    <property type="project" value="UniProtKB-KW"/>
</dbReference>
<dbReference type="CDD" id="cd16917">
    <property type="entry name" value="HATPase_UhpB-NarQ-NarX-like"/>
    <property type="match status" value="1"/>
</dbReference>
<dbReference type="Proteomes" id="UP001221519">
    <property type="component" value="Chromosome"/>
</dbReference>
<evidence type="ECO:0000313" key="14">
    <source>
        <dbReference type="Proteomes" id="UP001221519"/>
    </source>
</evidence>
<keyword evidence="5" id="KW-0547">Nucleotide-binding</keyword>
<keyword evidence="7" id="KW-0067">ATP-binding</keyword>